<evidence type="ECO:0000256" key="1">
    <source>
        <dbReference type="SAM" id="MobiDB-lite"/>
    </source>
</evidence>
<comment type="caution">
    <text evidence="2">The sequence shown here is derived from an EMBL/GenBank/DDBJ whole genome shotgun (WGS) entry which is preliminary data.</text>
</comment>
<feature type="region of interest" description="Disordered" evidence="1">
    <location>
        <begin position="19"/>
        <end position="48"/>
    </location>
</feature>
<dbReference type="OrthoDB" id="2513417at2759"/>
<protein>
    <submittedName>
        <fullName evidence="2">Uncharacterized protein</fullName>
    </submittedName>
</protein>
<feature type="compositionally biased region" description="Basic residues" evidence="1">
    <location>
        <begin position="218"/>
        <end position="228"/>
    </location>
</feature>
<name>A0A9Q3IGV2_9BASI</name>
<dbReference type="PANTHER" id="PTHR33246:SF51">
    <property type="entry name" value="MYB_SANT-LIKE DOMAIN-CONTAINING PROTEIN"/>
    <property type="match status" value="1"/>
</dbReference>
<dbReference type="PANTHER" id="PTHR33246">
    <property type="entry name" value="CCHC-TYPE DOMAIN-CONTAINING PROTEIN"/>
    <property type="match status" value="1"/>
</dbReference>
<feature type="region of interest" description="Disordered" evidence="1">
    <location>
        <begin position="189"/>
        <end position="238"/>
    </location>
</feature>
<dbReference type="Proteomes" id="UP000765509">
    <property type="component" value="Unassembled WGS sequence"/>
</dbReference>
<reference evidence="2" key="1">
    <citation type="submission" date="2021-03" db="EMBL/GenBank/DDBJ databases">
        <title>Draft genome sequence of rust myrtle Austropuccinia psidii MF-1, a brazilian biotype.</title>
        <authorList>
            <person name="Quecine M.C."/>
            <person name="Pachon D.M.R."/>
            <person name="Bonatelli M.L."/>
            <person name="Correr F.H."/>
            <person name="Franceschini L.M."/>
            <person name="Leite T.F."/>
            <person name="Margarido G.R.A."/>
            <person name="Almeida C.A."/>
            <person name="Ferrarezi J.A."/>
            <person name="Labate C.A."/>
        </authorList>
    </citation>
    <scope>NUCLEOTIDE SEQUENCE</scope>
    <source>
        <strain evidence="2">MF-1</strain>
    </source>
</reference>
<sequence>MNARPQFYSSESAIYNFQSMDHSTPDSNQMPQSWAGRSRLDQSTSNSYQMPQSWAPRLGLDQFAPDSNQKTQSWAPRSRFITNHWSTGSNGDGSNFPVIQHPIPMVSHMSSNIVHSTAHFEFYSSSVHSTLHAHCANPLDTTYIGEAMSHELHPISPMMGHSGLSSHAFSPPSLTQSVKWMHLPTSTPTGHVWNDTSDNSRGSCSTPQETLQLQGKPQKTKRGQKSKNQHNSDSTPKFRHKDFENICTYLEDPQNYDKLFGKNKKTHIGKQMLTHSGAYEVFSGYLNSLNRSLEMTGQNCAQCFDTYKKNI</sequence>
<evidence type="ECO:0000313" key="2">
    <source>
        <dbReference type="EMBL" id="MBW0541088.1"/>
    </source>
</evidence>
<feature type="compositionally biased region" description="Polar residues" evidence="1">
    <location>
        <begin position="189"/>
        <end position="217"/>
    </location>
</feature>
<accession>A0A9Q3IGV2</accession>
<evidence type="ECO:0000313" key="3">
    <source>
        <dbReference type="Proteomes" id="UP000765509"/>
    </source>
</evidence>
<organism evidence="2 3">
    <name type="scientific">Austropuccinia psidii MF-1</name>
    <dbReference type="NCBI Taxonomy" id="1389203"/>
    <lineage>
        <taxon>Eukaryota</taxon>
        <taxon>Fungi</taxon>
        <taxon>Dikarya</taxon>
        <taxon>Basidiomycota</taxon>
        <taxon>Pucciniomycotina</taxon>
        <taxon>Pucciniomycetes</taxon>
        <taxon>Pucciniales</taxon>
        <taxon>Sphaerophragmiaceae</taxon>
        <taxon>Austropuccinia</taxon>
    </lineage>
</organism>
<keyword evidence="3" id="KW-1185">Reference proteome</keyword>
<dbReference type="EMBL" id="AVOT02045739">
    <property type="protein sequence ID" value="MBW0541088.1"/>
    <property type="molecule type" value="Genomic_DNA"/>
</dbReference>
<proteinExistence type="predicted"/>
<feature type="compositionally biased region" description="Polar residues" evidence="1">
    <location>
        <begin position="19"/>
        <end position="32"/>
    </location>
</feature>
<dbReference type="AlphaFoldDB" id="A0A9Q3IGV2"/>
<gene>
    <name evidence="2" type="ORF">O181_080803</name>
</gene>